<dbReference type="InterPro" id="IPR003961">
    <property type="entry name" value="FN3_dom"/>
</dbReference>
<evidence type="ECO:0000259" key="5">
    <source>
        <dbReference type="PROSITE" id="PS50835"/>
    </source>
</evidence>
<dbReference type="GO" id="GO:0031430">
    <property type="term" value="C:M band"/>
    <property type="evidence" value="ECO:0007669"/>
    <property type="project" value="TreeGrafter"/>
</dbReference>
<keyword evidence="3" id="KW-1133">Transmembrane helix</keyword>
<dbReference type="InterPro" id="IPR007110">
    <property type="entry name" value="Ig-like_dom"/>
</dbReference>
<dbReference type="Proteomes" id="UP000594262">
    <property type="component" value="Unplaced"/>
</dbReference>
<feature type="domain" description="Fibronectin type-III" evidence="6">
    <location>
        <begin position="531"/>
        <end position="638"/>
    </location>
</feature>
<feature type="chain" id="PRO_5029916599" evidence="4">
    <location>
        <begin position="22"/>
        <end position="1726"/>
    </location>
</feature>
<feature type="domain" description="Fibronectin type-III" evidence="6">
    <location>
        <begin position="1134"/>
        <end position="1222"/>
    </location>
</feature>
<feature type="domain" description="Fibronectin type-III" evidence="6">
    <location>
        <begin position="1229"/>
        <end position="1321"/>
    </location>
</feature>
<dbReference type="CDD" id="cd00063">
    <property type="entry name" value="FN3"/>
    <property type="match status" value="7"/>
</dbReference>
<feature type="domain" description="Ig-like" evidence="5">
    <location>
        <begin position="640"/>
        <end position="722"/>
    </location>
</feature>
<feature type="domain" description="Ig-like" evidence="5">
    <location>
        <begin position="25"/>
        <end position="120"/>
    </location>
</feature>
<dbReference type="EnsemblMetazoa" id="CLYHEMT009167.1">
    <property type="protein sequence ID" value="CLYHEMP009167.1"/>
    <property type="gene ID" value="CLYHEMG009167"/>
</dbReference>
<feature type="domain" description="Fibronectin type-III" evidence="6">
    <location>
        <begin position="1324"/>
        <end position="1418"/>
    </location>
</feature>
<feature type="region of interest" description="Disordered" evidence="2">
    <location>
        <begin position="1507"/>
        <end position="1534"/>
    </location>
</feature>
<evidence type="ECO:0000313" key="7">
    <source>
        <dbReference type="EnsemblMetazoa" id="CLYHEMP009167.1"/>
    </source>
</evidence>
<feature type="domain" description="Fibronectin type-III" evidence="6">
    <location>
        <begin position="844"/>
        <end position="933"/>
    </location>
</feature>
<feature type="domain" description="Fibronectin type-III" evidence="6">
    <location>
        <begin position="234"/>
        <end position="333"/>
    </location>
</feature>
<dbReference type="SUPFAM" id="SSF48726">
    <property type="entry name" value="Immunoglobulin"/>
    <property type="match status" value="4"/>
</dbReference>
<dbReference type="InterPro" id="IPR036116">
    <property type="entry name" value="FN3_sf"/>
</dbReference>
<dbReference type="PROSITE" id="PS50853">
    <property type="entry name" value="FN3"/>
    <property type="match status" value="7"/>
</dbReference>
<dbReference type="CDD" id="cd00096">
    <property type="entry name" value="Ig"/>
    <property type="match status" value="1"/>
</dbReference>
<keyword evidence="3" id="KW-0472">Membrane</keyword>
<dbReference type="InterPro" id="IPR013098">
    <property type="entry name" value="Ig_I-set"/>
</dbReference>
<dbReference type="PANTHER" id="PTHR13817:SF73">
    <property type="entry name" value="FIBRONECTIN TYPE-III DOMAIN-CONTAINING PROTEIN"/>
    <property type="match status" value="1"/>
</dbReference>
<dbReference type="InterPro" id="IPR013783">
    <property type="entry name" value="Ig-like_fold"/>
</dbReference>
<evidence type="ECO:0000256" key="3">
    <source>
        <dbReference type="SAM" id="Phobius"/>
    </source>
</evidence>
<evidence type="ECO:0000256" key="2">
    <source>
        <dbReference type="SAM" id="MobiDB-lite"/>
    </source>
</evidence>
<feature type="domain" description="Fibronectin type-III" evidence="6">
    <location>
        <begin position="1525"/>
        <end position="1625"/>
    </location>
</feature>
<feature type="compositionally biased region" description="Polar residues" evidence="2">
    <location>
        <begin position="1515"/>
        <end position="1534"/>
    </location>
</feature>
<accession>A0A7M5V825</accession>
<dbReference type="InterPro" id="IPR003599">
    <property type="entry name" value="Ig_sub"/>
</dbReference>
<protein>
    <submittedName>
        <fullName evidence="7">Uncharacterized protein</fullName>
    </submittedName>
</protein>
<dbReference type="Pfam" id="PF13927">
    <property type="entry name" value="Ig_3"/>
    <property type="match status" value="2"/>
</dbReference>
<sequence length="1726" mass="194750">MASRLAFYITLIQCLILTIKGQFPPQLDDFSPNTNTLFLGKNYTMKCKDSNELTAKTIWYKGIGDAKQEVVFTDRVVTNENQDLIFLDPQIDPPEHNPSGVYTCSVQNDYGTTELGYDLQVILAYFDDEFQYTPRDNFFYDIQGSNLAWANCLPPEAHPQIVGTYINGSSGLPVNESDPRVTLRKLIRNGVYTQIIIENATKADAGVWSCVAKHPNLGTKVYKFNIDFYSNPPAPKNLRIKESRARSVLLAWDYVRNDLKFYDIEFTDTEAGTTKKLKMEESRSPRLNQILEYEVFGIKPGQKYSIRMKPTDIKDQEGTWSEWFDFRSVTELAPVLVTSPPREVRAGELKSIDMSCRIDSLPPPTYVWLKDGKELKPNDNIVYNGGTLTLKNVKRGVEDGSEGKYKCKGTNVKGSVESEEGKLIVEWLDDKFIAVPRTRFFYKTQSFIRISAQPPNGVQPIEILWRQGGKRVLPKTHPLFSPTLYRGPRGNLFEALDIRTPTIVQSDLYHVTAYNKAKAVTVEFRLILAPPPQSVIVSIKKLMHGTSTIKWIAPRSIERIRKLGYFERTDISRYDINHKESDDAGNGTITPHYGEKREFRLINLEIGVEYWVRVRAVDFGGQEGEWSTPITFTLTKDLPPSILKGPLEEDSGTENKTKTLPCDVSADKSDLQILWYKDDQLISKNAQGYNYKGDGGLEMTKIERDFGGKYHCTATTQYGTTSSDKGEFKVKFLDSTYIFHREVTGVHKKTGFTDARVLCIPPKSYPPATVLWSNATADKFLDFRRNPRVRRVDKYVREGVTYYSLTIKNAVELVGQSYGCVVYNPAIGNKPFYIANSKIVIYGNPDPPIVTYRFSPTKTILLQWKSEREDIAQFEVTVKDGSRTVKEEGATEKQIELKGLADDVLYTFEVVAVDVASQKSKPAVIKMKESKPQVNVDLPAKMPEIYQSQSFEMECDFFGFPFPTIRWLRDGKDITGSDDFEFSAANRKVKINDLDHDKHDGKYQCVATNSQGKGSSRELDIKIIYTDRDFQYANKDIKFVNRPGLNNITMGCAPPKSYPPLDITDENYLVWLFNGKPLQRDVTRERVTIDGVKVDTIKFVAGYEDVGIFTCAYPHSAGSRRHEIRLTLKDGPRRPIKLAVRAISWNFFTMTWQHAGDLIKGYQAVVTQNGNFVKKEILERTATVYTVEDVSPLTPYTFSLSSIGKDTNSIPISFLVNTTARPNIGVTSEVVNIQKLNIGSTRATLAWDAPINLNNNHPEKLRYDIKICIAITCRTFKKQIGRKIEIDQLSPVTEYTIEITAYNEIGIKGPSAKDFVKTLDGTTPPAISGFKATAAWNSIIVEWKTPHDTEISRISGYILRIYYPGEKAPRDTEVSKNRRSFPFLNLKEGQTYRIALFAVNNDRQGPINELVVETTNLGIPGIPRTMHVEGIEDPNNANRVTVKFEWGIPLELNGNPIDEIKYRIVFCDIDDDCETKITLDRTLSFQERRAGLTYTYTLTTLRADGKEGESHKGEFNSNIGKISSPVSPKQGQSSSPTNTIVLVWATPNNLGGHHLNSLTYKLDYCLKQDGVKFACKTKYEKGSTTSLRGLRPGTLYYISIRALTQTGEQGVPVEIVTKTDGIAPITTRRPTEYTDSRTQRSSTPRRTIGPGGDGGLGQREVVVKEPLSTGVIIGIVLAVIVIAILISAGIWMYMKKTKRGLHSTGQERMNNRDNYIVEVEMNRRKR</sequence>
<dbReference type="SMART" id="SM00408">
    <property type="entry name" value="IGc2"/>
    <property type="match status" value="3"/>
</dbReference>
<evidence type="ECO:0000256" key="4">
    <source>
        <dbReference type="SAM" id="SignalP"/>
    </source>
</evidence>
<feature type="domain" description="Ig-like" evidence="5">
    <location>
        <begin position="1046"/>
        <end position="1127"/>
    </location>
</feature>
<organism evidence="7 8">
    <name type="scientific">Clytia hemisphaerica</name>
    <dbReference type="NCBI Taxonomy" id="252671"/>
    <lineage>
        <taxon>Eukaryota</taxon>
        <taxon>Metazoa</taxon>
        <taxon>Cnidaria</taxon>
        <taxon>Hydrozoa</taxon>
        <taxon>Hydroidolina</taxon>
        <taxon>Leptothecata</taxon>
        <taxon>Obeliida</taxon>
        <taxon>Clytiidae</taxon>
        <taxon>Clytia</taxon>
    </lineage>
</organism>
<reference evidence="7" key="1">
    <citation type="submission" date="2021-01" db="UniProtKB">
        <authorList>
            <consortium name="EnsemblMetazoa"/>
        </authorList>
    </citation>
    <scope>IDENTIFICATION</scope>
</reference>
<feature type="signal peptide" evidence="4">
    <location>
        <begin position="1"/>
        <end position="21"/>
    </location>
</feature>
<dbReference type="SMART" id="SM00409">
    <property type="entry name" value="IG"/>
    <property type="match status" value="5"/>
</dbReference>
<dbReference type="Gene3D" id="2.60.40.10">
    <property type="entry name" value="Immunoglobulins"/>
    <property type="match status" value="11"/>
</dbReference>
<dbReference type="SUPFAM" id="SSF49265">
    <property type="entry name" value="Fibronectin type III"/>
    <property type="match status" value="4"/>
</dbReference>
<dbReference type="Pfam" id="PF07679">
    <property type="entry name" value="I-set"/>
    <property type="match status" value="1"/>
</dbReference>
<evidence type="ECO:0000259" key="6">
    <source>
        <dbReference type="PROSITE" id="PS50853"/>
    </source>
</evidence>
<dbReference type="PANTHER" id="PTHR13817">
    <property type="entry name" value="TITIN"/>
    <property type="match status" value="1"/>
</dbReference>
<keyword evidence="1" id="KW-0677">Repeat</keyword>
<dbReference type="GO" id="GO:0045214">
    <property type="term" value="P:sarcomere organization"/>
    <property type="evidence" value="ECO:0007669"/>
    <property type="project" value="TreeGrafter"/>
</dbReference>
<evidence type="ECO:0000313" key="8">
    <source>
        <dbReference type="Proteomes" id="UP000594262"/>
    </source>
</evidence>
<dbReference type="OrthoDB" id="6244967at2759"/>
<evidence type="ECO:0000256" key="1">
    <source>
        <dbReference type="ARBA" id="ARBA00022737"/>
    </source>
</evidence>
<feature type="transmembrane region" description="Helical" evidence="3">
    <location>
        <begin position="1671"/>
        <end position="1693"/>
    </location>
</feature>
<dbReference type="GeneID" id="136818927"/>
<dbReference type="InterPro" id="IPR050964">
    <property type="entry name" value="Striated_Muscle_Regulatory"/>
</dbReference>
<dbReference type="RefSeq" id="XP_066931271.1">
    <property type="nucleotide sequence ID" value="XM_067075170.1"/>
</dbReference>
<dbReference type="SMART" id="SM00060">
    <property type="entry name" value="FN3"/>
    <property type="match status" value="7"/>
</dbReference>
<feature type="domain" description="Ig-like" evidence="5">
    <location>
        <begin position="932"/>
        <end position="1022"/>
    </location>
</feature>
<dbReference type="Pfam" id="PF00041">
    <property type="entry name" value="fn3"/>
    <property type="match status" value="3"/>
</dbReference>
<dbReference type="InterPro" id="IPR003598">
    <property type="entry name" value="Ig_sub2"/>
</dbReference>
<dbReference type="PROSITE" id="PS50835">
    <property type="entry name" value="IG_LIKE"/>
    <property type="match status" value="5"/>
</dbReference>
<dbReference type="InterPro" id="IPR036179">
    <property type="entry name" value="Ig-like_dom_sf"/>
</dbReference>
<keyword evidence="8" id="KW-1185">Reference proteome</keyword>
<proteinExistence type="predicted"/>
<keyword evidence="4" id="KW-0732">Signal</keyword>
<keyword evidence="3" id="KW-0812">Transmembrane</keyword>
<feature type="domain" description="Ig-like" evidence="5">
    <location>
        <begin position="334"/>
        <end position="424"/>
    </location>
</feature>
<feature type="region of interest" description="Disordered" evidence="2">
    <location>
        <begin position="1630"/>
        <end position="1655"/>
    </location>
</feature>
<name>A0A7M5V825_9CNID</name>